<comment type="subcellular location">
    <subcellularLocation>
        <location evidence="1">Nucleus</location>
    </subcellularLocation>
</comment>
<evidence type="ECO:0000256" key="3">
    <source>
        <dbReference type="ARBA" id="ARBA00019664"/>
    </source>
</evidence>
<keyword evidence="6" id="KW-0804">Transcription</keyword>
<feature type="compositionally biased region" description="Low complexity" evidence="10">
    <location>
        <begin position="25"/>
        <end position="56"/>
    </location>
</feature>
<keyword evidence="4" id="KW-0805">Transcription regulation</keyword>
<evidence type="ECO:0000256" key="6">
    <source>
        <dbReference type="ARBA" id="ARBA00023163"/>
    </source>
</evidence>
<dbReference type="Pfam" id="PF11315">
    <property type="entry name" value="Med30"/>
    <property type="match status" value="1"/>
</dbReference>
<dbReference type="PANTHER" id="PTHR31705:SF4">
    <property type="entry name" value="MEDIATOR OF RNA POLYMERASE II TRANSCRIPTION SUBUNIT 30"/>
    <property type="match status" value="1"/>
</dbReference>
<evidence type="ECO:0000256" key="5">
    <source>
        <dbReference type="ARBA" id="ARBA00023159"/>
    </source>
</evidence>
<evidence type="ECO:0000256" key="2">
    <source>
        <dbReference type="ARBA" id="ARBA00010606"/>
    </source>
</evidence>
<protein>
    <recommendedName>
        <fullName evidence="3">Mediator of RNA polymerase II transcription subunit 30</fullName>
    </recommendedName>
    <alternativeName>
        <fullName evidence="9">Mediator complex subunit 30</fullName>
    </alternativeName>
</protein>
<evidence type="ECO:0000313" key="11">
    <source>
        <dbReference type="EMBL" id="CAG5107102.1"/>
    </source>
</evidence>
<proteinExistence type="inferred from homology"/>
<evidence type="ECO:0000256" key="8">
    <source>
        <dbReference type="ARBA" id="ARBA00025687"/>
    </source>
</evidence>
<comment type="similarity">
    <text evidence="2">Belongs to the Mediator complex subunit 30 family.</text>
</comment>
<evidence type="ECO:0000313" key="12">
    <source>
        <dbReference type="Proteomes" id="UP001158576"/>
    </source>
</evidence>
<reference evidence="11 12" key="1">
    <citation type="submission" date="2021-04" db="EMBL/GenBank/DDBJ databases">
        <authorList>
            <person name="Bliznina A."/>
        </authorList>
    </citation>
    <scope>NUCLEOTIDE SEQUENCE [LARGE SCALE GENOMIC DNA]</scope>
</reference>
<evidence type="ECO:0000256" key="10">
    <source>
        <dbReference type="SAM" id="MobiDB-lite"/>
    </source>
</evidence>
<accession>A0ABN7SWT8</accession>
<dbReference type="EMBL" id="OU015566">
    <property type="protein sequence ID" value="CAG5107102.1"/>
    <property type="molecule type" value="Genomic_DNA"/>
</dbReference>
<dbReference type="Proteomes" id="UP001158576">
    <property type="component" value="Chromosome 1"/>
</dbReference>
<gene>
    <name evidence="11" type="ORF">OKIOD_LOCUS11912</name>
</gene>
<dbReference type="PANTHER" id="PTHR31705">
    <property type="entry name" value="MEDIATOR OF RNA POLYMERASE II TRANSCRIPTION SUBUNIT 30"/>
    <property type="match status" value="1"/>
</dbReference>
<keyword evidence="7" id="KW-0539">Nucleus</keyword>
<name>A0ABN7SWT8_OIKDI</name>
<feature type="region of interest" description="Disordered" evidence="10">
    <location>
        <begin position="1"/>
        <end position="56"/>
    </location>
</feature>
<evidence type="ECO:0000256" key="7">
    <source>
        <dbReference type="ARBA" id="ARBA00023242"/>
    </source>
</evidence>
<comment type="function">
    <text evidence="8">Component of the Mediator complex, a coactivator involved in the regulated transcription of nearly all RNA polymerase II-dependent genes. Mediator functions as a bridge to convey information from gene-specific regulatory proteins to the basal RNA polymerase II transcription machinery. Mediator is recruited to promoters by direct interactions with regulatory proteins and serves as a scaffold for the assembly of a functional preinitiation complex with RNA polymerase II and the general transcription factors.</text>
</comment>
<sequence length="215" mass="24459">MSQSPGYQTAMAPRPMQNQAPQSPAAQTGAPNAQNAQAQNSQQQNPQQQQQQGQSRSSSITSIQLCQMATELISEIVSRTTELCTFFRTVQVPTGSKMAKHVSIDRRKRMVEGNKAIQNHFVTLNVIHHRLQEQLQDDEEIPFDLKSLIPYVENAEVVEKNETQEILDLKAQRDQLLIINDQKNQQMLETMKIMRLILQDINMDIKPDVIRPDGR</sequence>
<keyword evidence="12" id="KW-1185">Reference proteome</keyword>
<evidence type="ECO:0000256" key="1">
    <source>
        <dbReference type="ARBA" id="ARBA00004123"/>
    </source>
</evidence>
<evidence type="ECO:0000256" key="4">
    <source>
        <dbReference type="ARBA" id="ARBA00023015"/>
    </source>
</evidence>
<keyword evidence="5" id="KW-0010">Activator</keyword>
<evidence type="ECO:0000256" key="9">
    <source>
        <dbReference type="ARBA" id="ARBA00031981"/>
    </source>
</evidence>
<organism evidence="11 12">
    <name type="scientific">Oikopleura dioica</name>
    <name type="common">Tunicate</name>
    <dbReference type="NCBI Taxonomy" id="34765"/>
    <lineage>
        <taxon>Eukaryota</taxon>
        <taxon>Metazoa</taxon>
        <taxon>Chordata</taxon>
        <taxon>Tunicata</taxon>
        <taxon>Appendicularia</taxon>
        <taxon>Copelata</taxon>
        <taxon>Oikopleuridae</taxon>
        <taxon>Oikopleura</taxon>
    </lineage>
</organism>
<dbReference type="InterPro" id="IPR021019">
    <property type="entry name" value="Mediator_Med30_met"/>
</dbReference>